<dbReference type="Proteomes" id="UP000076871">
    <property type="component" value="Unassembled WGS sequence"/>
</dbReference>
<evidence type="ECO:0000313" key="1">
    <source>
        <dbReference type="EMBL" id="KZT03158.1"/>
    </source>
</evidence>
<dbReference type="InParanoid" id="A0A165CP21"/>
<dbReference type="AlphaFoldDB" id="A0A165CP21"/>
<dbReference type="GeneID" id="63826654"/>
<reference evidence="1 2" key="1">
    <citation type="journal article" date="2016" name="Mol. Biol. Evol.">
        <title>Comparative Genomics of Early-Diverging Mushroom-Forming Fungi Provides Insights into the Origins of Lignocellulose Decay Capabilities.</title>
        <authorList>
            <person name="Nagy L.G."/>
            <person name="Riley R."/>
            <person name="Tritt A."/>
            <person name="Adam C."/>
            <person name="Daum C."/>
            <person name="Floudas D."/>
            <person name="Sun H."/>
            <person name="Yadav J.S."/>
            <person name="Pangilinan J."/>
            <person name="Larsson K.H."/>
            <person name="Matsuura K."/>
            <person name="Barry K."/>
            <person name="Labutti K."/>
            <person name="Kuo R."/>
            <person name="Ohm R.A."/>
            <person name="Bhattacharya S.S."/>
            <person name="Shirouzu T."/>
            <person name="Yoshinaga Y."/>
            <person name="Martin F.M."/>
            <person name="Grigoriev I.V."/>
            <person name="Hibbett D.S."/>
        </authorList>
    </citation>
    <scope>NUCLEOTIDE SEQUENCE [LARGE SCALE GENOMIC DNA]</scope>
    <source>
        <strain evidence="1 2">93-53</strain>
    </source>
</reference>
<name>A0A165CP21_9APHY</name>
<dbReference type="RefSeq" id="XP_040760898.1">
    <property type="nucleotide sequence ID" value="XM_040909625.1"/>
</dbReference>
<sequence length="102" mass="11024">MLALSCSGRYNRLLSSSLARLLSASDADCDAHCNRLTAAYDASLASTHPGARRYSTVCASRLVYISHEYRVTRVILSGEGTTEEVPSRLAYSLVNTNDGGCY</sequence>
<organism evidence="1 2">
    <name type="scientific">Laetiporus sulphureus 93-53</name>
    <dbReference type="NCBI Taxonomy" id="1314785"/>
    <lineage>
        <taxon>Eukaryota</taxon>
        <taxon>Fungi</taxon>
        <taxon>Dikarya</taxon>
        <taxon>Basidiomycota</taxon>
        <taxon>Agaricomycotina</taxon>
        <taxon>Agaricomycetes</taxon>
        <taxon>Polyporales</taxon>
        <taxon>Laetiporus</taxon>
    </lineage>
</organism>
<dbReference type="EMBL" id="KV427646">
    <property type="protein sequence ID" value="KZT03158.1"/>
    <property type="molecule type" value="Genomic_DNA"/>
</dbReference>
<gene>
    <name evidence="1" type="ORF">LAESUDRAFT_729392</name>
</gene>
<proteinExistence type="predicted"/>
<accession>A0A165CP21</accession>
<keyword evidence="2" id="KW-1185">Reference proteome</keyword>
<protein>
    <submittedName>
        <fullName evidence="1">Uncharacterized protein</fullName>
    </submittedName>
</protein>
<evidence type="ECO:0000313" key="2">
    <source>
        <dbReference type="Proteomes" id="UP000076871"/>
    </source>
</evidence>